<accession>A0ABW0NIR5</accession>
<dbReference type="Proteomes" id="UP001596037">
    <property type="component" value="Unassembled WGS sequence"/>
</dbReference>
<dbReference type="Pfam" id="PF01738">
    <property type="entry name" value="DLH"/>
    <property type="match status" value="1"/>
</dbReference>
<name>A0ABW0NIR5_9BURK</name>
<evidence type="ECO:0000256" key="2">
    <source>
        <dbReference type="SAM" id="SignalP"/>
    </source>
</evidence>
<evidence type="ECO:0000313" key="5">
    <source>
        <dbReference type="Proteomes" id="UP001596037"/>
    </source>
</evidence>
<feature type="domain" description="Dienelactone hydrolase" evidence="3">
    <location>
        <begin position="107"/>
        <end position="274"/>
    </location>
</feature>
<dbReference type="Gene3D" id="3.40.50.1820">
    <property type="entry name" value="alpha/beta hydrolase"/>
    <property type="match status" value="1"/>
</dbReference>
<reference evidence="5" key="1">
    <citation type="journal article" date="2019" name="Int. J. Syst. Evol. Microbiol.">
        <title>The Global Catalogue of Microorganisms (GCM) 10K type strain sequencing project: providing services to taxonomists for standard genome sequencing and annotation.</title>
        <authorList>
            <consortium name="The Broad Institute Genomics Platform"/>
            <consortium name="The Broad Institute Genome Sequencing Center for Infectious Disease"/>
            <person name="Wu L."/>
            <person name="Ma J."/>
        </authorList>
    </citation>
    <scope>NUCLEOTIDE SEQUENCE [LARGE SCALE GENOMIC DNA]</scope>
    <source>
        <strain evidence="5">CCUG 57401</strain>
    </source>
</reference>
<keyword evidence="1 4" id="KW-0378">Hydrolase</keyword>
<dbReference type="EC" id="3.1.-.-" evidence="4"/>
<evidence type="ECO:0000256" key="1">
    <source>
        <dbReference type="ARBA" id="ARBA00022801"/>
    </source>
</evidence>
<dbReference type="PANTHER" id="PTHR22946">
    <property type="entry name" value="DIENELACTONE HYDROLASE DOMAIN-CONTAINING PROTEIN-RELATED"/>
    <property type="match status" value="1"/>
</dbReference>
<dbReference type="InterPro" id="IPR050261">
    <property type="entry name" value="FrsA_esterase"/>
</dbReference>
<dbReference type="GO" id="GO:0016787">
    <property type="term" value="F:hydrolase activity"/>
    <property type="evidence" value="ECO:0007669"/>
    <property type="project" value="UniProtKB-KW"/>
</dbReference>
<proteinExistence type="predicted"/>
<gene>
    <name evidence="4" type="ORF">ACFPOE_15545</name>
</gene>
<keyword evidence="2" id="KW-0732">Signal</keyword>
<dbReference type="InterPro" id="IPR029058">
    <property type="entry name" value="AB_hydrolase_fold"/>
</dbReference>
<feature type="signal peptide" evidence="2">
    <location>
        <begin position="1"/>
        <end position="19"/>
    </location>
</feature>
<comment type="caution">
    <text evidence="4">The sequence shown here is derived from an EMBL/GenBank/DDBJ whole genome shotgun (WGS) entry which is preliminary data.</text>
</comment>
<dbReference type="RefSeq" id="WP_376851038.1">
    <property type="nucleotide sequence ID" value="NZ_JBHSMF010000009.1"/>
</dbReference>
<dbReference type="SUPFAM" id="SSF53474">
    <property type="entry name" value="alpha/beta-Hydrolases"/>
    <property type="match status" value="1"/>
</dbReference>
<dbReference type="PANTHER" id="PTHR22946:SF9">
    <property type="entry name" value="POLYKETIDE TRANSFERASE AF380"/>
    <property type="match status" value="1"/>
</dbReference>
<evidence type="ECO:0000313" key="4">
    <source>
        <dbReference type="EMBL" id="MFC5498962.1"/>
    </source>
</evidence>
<organism evidence="4 5">
    <name type="scientific">Caenimonas terrae</name>
    <dbReference type="NCBI Taxonomy" id="696074"/>
    <lineage>
        <taxon>Bacteria</taxon>
        <taxon>Pseudomonadati</taxon>
        <taxon>Pseudomonadota</taxon>
        <taxon>Betaproteobacteria</taxon>
        <taxon>Burkholderiales</taxon>
        <taxon>Comamonadaceae</taxon>
        <taxon>Caenimonas</taxon>
    </lineage>
</organism>
<evidence type="ECO:0000259" key="3">
    <source>
        <dbReference type="Pfam" id="PF01738"/>
    </source>
</evidence>
<sequence>MLARLLALCLLVAVWPAAAVEQVAFAAADGKLQLAGWWFPVASQVPRPAVIALHGCGGLLNAKKQLNPVWPRQAGYFNAEQMNVLVLDSFTPRGQGSICAIPNRQRTVSEEDRRDDVFAAMAWLAAQPQVDASRIAVVGWSHGAQTVLSVLDAADRAVQAQPLRPRAGVAFYPGCRKFLSMRRYALSAPLLLMVGELDDWTPAADCVALGNKLRGPGRPALDLTVYPGSYHGFDGFAAVGVREDAGNTRSGKATAGGNAAARVLSHARMFDFLAAQLEQPLRLSHEQRMKQAQPGAPPR</sequence>
<dbReference type="EMBL" id="JBHSMF010000009">
    <property type="protein sequence ID" value="MFC5498962.1"/>
    <property type="molecule type" value="Genomic_DNA"/>
</dbReference>
<protein>
    <submittedName>
        <fullName evidence="4">Dienelactone hydrolase family protein</fullName>
        <ecNumber evidence="4">3.1.-.-</ecNumber>
    </submittedName>
</protein>
<keyword evidence="5" id="KW-1185">Reference proteome</keyword>
<feature type="chain" id="PRO_5047068246" evidence="2">
    <location>
        <begin position="20"/>
        <end position="299"/>
    </location>
</feature>
<dbReference type="InterPro" id="IPR002925">
    <property type="entry name" value="Dienelactn_hydro"/>
</dbReference>